<dbReference type="EMBL" id="BMAO01012525">
    <property type="protein sequence ID" value="GFQ81978.1"/>
    <property type="molecule type" value="Genomic_DNA"/>
</dbReference>
<proteinExistence type="predicted"/>
<sequence>MEDLIKRRSPVRANFTKRFNTLITALNEENLNHARIEIKFCSLERIATDLAECDDSICNALLDAKSKEYDEEYEKIEEYHEKLDVARICVKEYFEKLSPISELQVSVIAEKAKLKLPKIKLIKFGEPCENLTHVVFGGASSKKKHNCYELSVSNLRKNYSCKIQVLYQEIMCAMFPAYKEVLRKYMSPVVWLNCCGNLFGRSVMGRPRTASNNYSSISFFVQSHDISDLRRLETIDIMDSRESDSSKELESKAIDYFSSSVKIDEDGRSNFLGCQSR</sequence>
<reference evidence="1" key="1">
    <citation type="submission" date="2020-07" db="EMBL/GenBank/DDBJ databases">
        <title>Multicomponent nature underlies the extraordinary mechanical properties of spider dragline silk.</title>
        <authorList>
            <person name="Kono N."/>
            <person name="Nakamura H."/>
            <person name="Mori M."/>
            <person name="Yoshida Y."/>
            <person name="Ohtoshi R."/>
            <person name="Malay A.D."/>
            <person name="Moran D.A.P."/>
            <person name="Tomita M."/>
            <person name="Numata K."/>
            <person name="Arakawa K."/>
        </authorList>
    </citation>
    <scope>NUCLEOTIDE SEQUENCE</scope>
</reference>
<dbReference type="AlphaFoldDB" id="A0A8X6KTM8"/>
<name>A0A8X6KTM8_TRICU</name>
<keyword evidence="2" id="KW-1185">Reference proteome</keyword>
<organism evidence="1 2">
    <name type="scientific">Trichonephila clavata</name>
    <name type="common">Joro spider</name>
    <name type="synonym">Nephila clavata</name>
    <dbReference type="NCBI Taxonomy" id="2740835"/>
    <lineage>
        <taxon>Eukaryota</taxon>
        <taxon>Metazoa</taxon>
        <taxon>Ecdysozoa</taxon>
        <taxon>Arthropoda</taxon>
        <taxon>Chelicerata</taxon>
        <taxon>Arachnida</taxon>
        <taxon>Araneae</taxon>
        <taxon>Araneomorphae</taxon>
        <taxon>Entelegynae</taxon>
        <taxon>Araneoidea</taxon>
        <taxon>Nephilidae</taxon>
        <taxon>Trichonephila</taxon>
    </lineage>
</organism>
<evidence type="ECO:0000313" key="1">
    <source>
        <dbReference type="EMBL" id="GFQ81978.1"/>
    </source>
</evidence>
<accession>A0A8X6KTM8</accession>
<evidence type="ECO:0000313" key="2">
    <source>
        <dbReference type="Proteomes" id="UP000887116"/>
    </source>
</evidence>
<comment type="caution">
    <text evidence="1">The sequence shown here is derived from an EMBL/GenBank/DDBJ whole genome shotgun (WGS) entry which is preliminary data.</text>
</comment>
<protein>
    <submittedName>
        <fullName evidence="1">DUF1758 domain-containing protein</fullName>
    </submittedName>
</protein>
<dbReference type="Proteomes" id="UP000887116">
    <property type="component" value="Unassembled WGS sequence"/>
</dbReference>
<gene>
    <name evidence="1" type="primary">AVEN_163744_1</name>
    <name evidence="1" type="ORF">TNCT_675191</name>
</gene>